<proteinExistence type="predicted"/>
<dbReference type="Proteomes" id="UP001596287">
    <property type="component" value="Unassembled WGS sequence"/>
</dbReference>
<protein>
    <recommendedName>
        <fullName evidence="4">DUF3098 domain-containing protein</fullName>
    </recommendedName>
</protein>
<gene>
    <name evidence="2" type="ORF">ACFPVY_04540</name>
</gene>
<keyword evidence="1" id="KW-0472">Membrane</keyword>
<evidence type="ECO:0008006" key="4">
    <source>
        <dbReference type="Google" id="ProtNLM"/>
    </source>
</evidence>
<comment type="caution">
    <text evidence="2">The sequence shown here is derived from an EMBL/GenBank/DDBJ whole genome shotgun (WGS) entry which is preliminary data.</text>
</comment>
<sequence length="64" mass="7076">MKNSKGIGICAIIIILVGIFFIYGKFEIGFVTGQVMVTYGLILLALSIIIFILGKIKEKKENLK</sequence>
<name>A0ABW1PJU7_9FLAO</name>
<organism evidence="2 3">
    <name type="scientific">Flavobacterium qiangtangense</name>
    <dbReference type="NCBI Taxonomy" id="1442595"/>
    <lineage>
        <taxon>Bacteria</taxon>
        <taxon>Pseudomonadati</taxon>
        <taxon>Bacteroidota</taxon>
        <taxon>Flavobacteriia</taxon>
        <taxon>Flavobacteriales</taxon>
        <taxon>Flavobacteriaceae</taxon>
        <taxon>Flavobacterium</taxon>
    </lineage>
</organism>
<keyword evidence="1" id="KW-1133">Transmembrane helix</keyword>
<accession>A0ABW1PJU7</accession>
<dbReference type="EMBL" id="JBHSQB010000004">
    <property type="protein sequence ID" value="MFC6095905.1"/>
    <property type="molecule type" value="Genomic_DNA"/>
</dbReference>
<dbReference type="RefSeq" id="WP_379790593.1">
    <property type="nucleotide sequence ID" value="NZ_JBHSQB010000004.1"/>
</dbReference>
<evidence type="ECO:0000256" key="1">
    <source>
        <dbReference type="SAM" id="Phobius"/>
    </source>
</evidence>
<keyword evidence="1" id="KW-0812">Transmembrane</keyword>
<evidence type="ECO:0000313" key="3">
    <source>
        <dbReference type="Proteomes" id="UP001596287"/>
    </source>
</evidence>
<reference evidence="3" key="1">
    <citation type="journal article" date="2019" name="Int. J. Syst. Evol. Microbiol.">
        <title>The Global Catalogue of Microorganisms (GCM) 10K type strain sequencing project: providing services to taxonomists for standard genome sequencing and annotation.</title>
        <authorList>
            <consortium name="The Broad Institute Genomics Platform"/>
            <consortium name="The Broad Institute Genome Sequencing Center for Infectious Disease"/>
            <person name="Wu L."/>
            <person name="Ma J."/>
        </authorList>
    </citation>
    <scope>NUCLEOTIDE SEQUENCE [LARGE SCALE GENOMIC DNA]</scope>
    <source>
        <strain evidence="3">CCUG 49679</strain>
    </source>
</reference>
<feature type="transmembrane region" description="Helical" evidence="1">
    <location>
        <begin position="36"/>
        <end position="54"/>
    </location>
</feature>
<feature type="transmembrane region" description="Helical" evidence="1">
    <location>
        <begin position="7"/>
        <end position="24"/>
    </location>
</feature>
<keyword evidence="3" id="KW-1185">Reference proteome</keyword>
<evidence type="ECO:0000313" key="2">
    <source>
        <dbReference type="EMBL" id="MFC6095905.1"/>
    </source>
</evidence>